<dbReference type="PANTHER" id="PTHR43364:SF18">
    <property type="entry name" value="OXIDOREDUCTASE"/>
    <property type="match status" value="1"/>
</dbReference>
<dbReference type="CDD" id="cd19091">
    <property type="entry name" value="AKR_PsAKR"/>
    <property type="match status" value="1"/>
</dbReference>
<gene>
    <name evidence="3" type="ORF">B2J69_12515</name>
</gene>
<dbReference type="GO" id="GO:0016491">
    <property type="term" value="F:oxidoreductase activity"/>
    <property type="evidence" value="ECO:0007669"/>
    <property type="project" value="UniProtKB-KW"/>
</dbReference>
<dbReference type="InterPro" id="IPR050523">
    <property type="entry name" value="AKR_Detox_Biosynth"/>
</dbReference>
<dbReference type="GO" id="GO:0005829">
    <property type="term" value="C:cytosol"/>
    <property type="evidence" value="ECO:0007669"/>
    <property type="project" value="TreeGrafter"/>
</dbReference>
<dbReference type="Proteomes" id="UP000192769">
    <property type="component" value="Unassembled WGS sequence"/>
</dbReference>
<feature type="domain" description="NADP-dependent oxidoreductase" evidence="2">
    <location>
        <begin position="17"/>
        <end position="318"/>
    </location>
</feature>
<protein>
    <submittedName>
        <fullName evidence="3">Aldo/keto reductase</fullName>
    </submittedName>
</protein>
<proteinExistence type="predicted"/>
<dbReference type="InterPro" id="IPR020471">
    <property type="entry name" value="AKR"/>
</dbReference>
<dbReference type="PRINTS" id="PR00069">
    <property type="entry name" value="ALDKETRDTASE"/>
</dbReference>
<dbReference type="PANTHER" id="PTHR43364">
    <property type="entry name" value="NADH-SPECIFIC METHYLGLYOXAL REDUCTASE-RELATED"/>
    <property type="match status" value="1"/>
</dbReference>
<evidence type="ECO:0000313" key="3">
    <source>
        <dbReference type="EMBL" id="OQP33365.1"/>
    </source>
</evidence>
<dbReference type="SUPFAM" id="SSF51430">
    <property type="entry name" value="NAD(P)-linked oxidoreductase"/>
    <property type="match status" value="1"/>
</dbReference>
<evidence type="ECO:0000259" key="2">
    <source>
        <dbReference type="Pfam" id="PF00248"/>
    </source>
</evidence>
<name>A0A1V9DHV8_9GAMM</name>
<organism evidence="3 4">
    <name type="scientific">Pantoea latae</name>
    <dbReference type="NCBI Taxonomy" id="1964541"/>
    <lineage>
        <taxon>Bacteria</taxon>
        <taxon>Pseudomonadati</taxon>
        <taxon>Pseudomonadota</taxon>
        <taxon>Gammaproteobacteria</taxon>
        <taxon>Enterobacterales</taxon>
        <taxon>Erwiniaceae</taxon>
        <taxon>Pantoea</taxon>
    </lineage>
</organism>
<dbReference type="Gene3D" id="3.20.20.100">
    <property type="entry name" value="NADP-dependent oxidoreductase domain"/>
    <property type="match status" value="1"/>
</dbReference>
<dbReference type="InterPro" id="IPR023210">
    <property type="entry name" value="NADP_OxRdtase_dom"/>
</dbReference>
<reference evidence="3 4" key="1">
    <citation type="submission" date="2017-02" db="EMBL/GenBank/DDBJ databases">
        <title>Whole genome shotgun sequence of Pantoea agglomerans strain AS1 isolated from a cycad, Zamia floridana in Central Florida, USA.</title>
        <authorList>
            <person name="Lata P."/>
            <person name="Govindarajan S."/>
            <person name="Qi F."/>
            <person name="Li J.-L."/>
            <person name="Maurya S.K."/>
            <person name="Sahoo M.K."/>
        </authorList>
    </citation>
    <scope>NUCLEOTIDE SEQUENCE [LARGE SCALE GENOMIC DNA]</scope>
    <source>
        <strain evidence="3 4">AS1</strain>
    </source>
</reference>
<dbReference type="RefSeq" id="WP_081139618.1">
    <property type="nucleotide sequence ID" value="NZ_MWUE01000017.1"/>
</dbReference>
<dbReference type="OrthoDB" id="9772407at2"/>
<accession>A0A1V9DHV8</accession>
<dbReference type="Pfam" id="PF00248">
    <property type="entry name" value="Aldo_ket_red"/>
    <property type="match status" value="1"/>
</dbReference>
<comment type="caution">
    <text evidence="3">The sequence shown here is derived from an EMBL/GenBank/DDBJ whole genome shotgun (WGS) entry which is preliminary data.</text>
</comment>
<evidence type="ECO:0000313" key="4">
    <source>
        <dbReference type="Proteomes" id="UP000192769"/>
    </source>
</evidence>
<evidence type="ECO:0000256" key="1">
    <source>
        <dbReference type="ARBA" id="ARBA00023002"/>
    </source>
</evidence>
<dbReference type="AlphaFoldDB" id="A0A1V9DHV8"/>
<dbReference type="InterPro" id="IPR036812">
    <property type="entry name" value="NAD(P)_OxRdtase_dom_sf"/>
</dbReference>
<keyword evidence="4" id="KW-1185">Reference proteome</keyword>
<dbReference type="FunFam" id="3.20.20.100:FF:000004">
    <property type="entry name" value="Oxidoreductase, aldo/keto reductase"/>
    <property type="match status" value="1"/>
</dbReference>
<dbReference type="EMBL" id="MWUE01000017">
    <property type="protein sequence ID" value="OQP33365.1"/>
    <property type="molecule type" value="Genomic_DNA"/>
</dbReference>
<sequence>MQYRKLGHSGLMVSQFVLGTVPFGGKAGFEKTGNVNADEARRFIDIALDHGVNMIDTADLYSMGGAEEVVGNALGDKRDSVILASKARSPLGDGPNESGASRFHLIKACEASLRRLKTDHIDLYQIHNWDGVTSVEETLRALEDLVKSGKIRYFGTSNYTAWQMMKTLGCASEQHLLKPVSQQIYYTPESREAEFELLPMSIDQQIGTLIWGPLGEGLLTGAVSRNGKAPQSTRQGSGWPEPYVHDMEHAYNVIEVLEQVGKEINASIAQVCLAWLAARPGVSALIVGNRSETHLRENLSAFELTLSDEQRQRIEQVSRPAPRYPYWHRFTSGMDRIDPAEQPFLDEYRQTLDERKDQAQK</sequence>
<keyword evidence="1" id="KW-0560">Oxidoreductase</keyword>